<dbReference type="GO" id="GO:0051539">
    <property type="term" value="F:4 iron, 4 sulfur cluster binding"/>
    <property type="evidence" value="ECO:0007669"/>
    <property type="project" value="UniProtKB-KW"/>
</dbReference>
<dbReference type="InterPro" id="IPR017900">
    <property type="entry name" value="4Fe4S_Fe_S_CS"/>
</dbReference>
<reference evidence="11 12" key="1">
    <citation type="submission" date="2019-09" db="EMBL/GenBank/DDBJ databases">
        <title>Ecophysiology of the spiral-shaped methanotroph Methylospira mobilis as revealed by the complete genome sequence.</title>
        <authorList>
            <person name="Oshkin I.Y."/>
            <person name="Dedysh S.N."/>
            <person name="Miroshnikov K."/>
            <person name="Danilova O.V."/>
            <person name="Hakobyan A."/>
            <person name="Liesack W."/>
        </authorList>
    </citation>
    <scope>NUCLEOTIDE SEQUENCE [LARGE SCALE GENOMIC DNA]</scope>
    <source>
        <strain evidence="11 12">Shm1</strain>
    </source>
</reference>
<dbReference type="NCBIfam" id="TIGR01945">
    <property type="entry name" value="rnfC"/>
    <property type="match status" value="1"/>
</dbReference>
<dbReference type="RefSeq" id="WP_153248800.1">
    <property type="nucleotide sequence ID" value="NZ_CP044205.1"/>
</dbReference>
<comment type="cofactor">
    <cofactor evidence="8">
        <name>[4Fe-4S] cluster</name>
        <dbReference type="ChEBI" id="CHEBI:49883"/>
    </cofactor>
    <text evidence="8">Binds 2 [4Fe-4S] clusters per subunit.</text>
</comment>
<keyword evidence="2 8" id="KW-0004">4Fe-4S</keyword>
<evidence type="ECO:0000256" key="7">
    <source>
        <dbReference type="ARBA" id="ARBA00023014"/>
    </source>
</evidence>
<feature type="binding site" evidence="8">
    <location>
        <position position="423"/>
    </location>
    <ligand>
        <name>[4Fe-4S] cluster</name>
        <dbReference type="ChEBI" id="CHEBI:49883"/>
        <label>1</label>
    </ligand>
</feature>
<comment type="similarity">
    <text evidence="8">Belongs to the 4Fe4S bacterial-type ferredoxin family. RnfC subfamily.</text>
</comment>
<feature type="binding site" evidence="8">
    <location>
        <position position="413"/>
    </location>
    <ligand>
        <name>[4Fe-4S] cluster</name>
        <dbReference type="ChEBI" id="CHEBI:49883"/>
        <label>2</label>
    </ligand>
</feature>
<keyword evidence="5 8" id="KW-0249">Electron transport</keyword>
<keyword evidence="6 8" id="KW-0408">Iron</keyword>
<proteinExistence type="inferred from homology"/>
<dbReference type="EMBL" id="CP044205">
    <property type="protein sequence ID" value="QFY42808.1"/>
    <property type="molecule type" value="Genomic_DNA"/>
</dbReference>
<dbReference type="GO" id="GO:0046872">
    <property type="term" value="F:metal ion binding"/>
    <property type="evidence" value="ECO:0007669"/>
    <property type="project" value="UniProtKB-KW"/>
</dbReference>
<keyword evidence="12" id="KW-1185">Reference proteome</keyword>
<keyword evidence="4 8" id="KW-0677">Repeat</keyword>
<keyword evidence="1 8" id="KW-0813">Transport</keyword>
<protein>
    <recommendedName>
        <fullName evidence="8">Ion-translocating oxidoreductase complex subunit C</fullName>
        <ecNumber evidence="8">7.-.-.-</ecNumber>
    </recommendedName>
    <alternativeName>
        <fullName evidence="8">Rnf electron transport complex subunit C</fullName>
    </alternativeName>
</protein>
<organism evidence="11 12">
    <name type="scientific">Candidatus Methylospira mobilis</name>
    <dbReference type="NCBI Taxonomy" id="1808979"/>
    <lineage>
        <taxon>Bacteria</taxon>
        <taxon>Pseudomonadati</taxon>
        <taxon>Pseudomonadota</taxon>
        <taxon>Gammaproteobacteria</taxon>
        <taxon>Methylococcales</taxon>
        <taxon>Methylococcaceae</taxon>
        <taxon>Candidatus Methylospira</taxon>
    </lineage>
</organism>
<name>A0A5Q0BL09_9GAMM</name>
<feature type="binding site" evidence="8">
    <location>
        <position position="380"/>
    </location>
    <ligand>
        <name>[4Fe-4S] cluster</name>
        <dbReference type="ChEBI" id="CHEBI:49883"/>
        <label>1</label>
    </ligand>
</feature>
<feature type="binding site" evidence="8">
    <location>
        <position position="419"/>
    </location>
    <ligand>
        <name>[4Fe-4S] cluster</name>
        <dbReference type="ChEBI" id="CHEBI:49883"/>
        <label>2</label>
    </ligand>
</feature>
<dbReference type="AlphaFoldDB" id="A0A5Q0BL09"/>
<dbReference type="GO" id="GO:0009055">
    <property type="term" value="F:electron transfer activity"/>
    <property type="evidence" value="ECO:0007669"/>
    <property type="project" value="InterPro"/>
</dbReference>
<dbReference type="PROSITE" id="PS00198">
    <property type="entry name" value="4FE4S_FER_1"/>
    <property type="match status" value="1"/>
</dbReference>
<evidence type="ECO:0000256" key="8">
    <source>
        <dbReference type="HAMAP-Rule" id="MF_00461"/>
    </source>
</evidence>
<dbReference type="PANTHER" id="PTHR43034">
    <property type="entry name" value="ION-TRANSLOCATING OXIDOREDUCTASE COMPLEX SUBUNIT C"/>
    <property type="match status" value="1"/>
</dbReference>
<keyword evidence="8" id="KW-1278">Translocase</keyword>
<gene>
    <name evidence="11" type="primary">rsxC</name>
    <name evidence="8" type="synonym">rnfC</name>
    <name evidence="11" type="ORF">F6R98_09400</name>
</gene>
<evidence type="ECO:0000313" key="12">
    <source>
        <dbReference type="Proteomes" id="UP000325755"/>
    </source>
</evidence>
<keyword evidence="8" id="KW-0472">Membrane</keyword>
<dbReference type="KEGG" id="mmob:F6R98_09400"/>
<evidence type="ECO:0000256" key="9">
    <source>
        <dbReference type="SAM" id="MobiDB-lite"/>
    </source>
</evidence>
<dbReference type="HAMAP" id="MF_00461">
    <property type="entry name" value="RsxC_RnfC"/>
    <property type="match status" value="1"/>
</dbReference>
<dbReference type="InParanoid" id="A0A5Q0BL09"/>
<feature type="binding site" evidence="8">
    <location>
        <position position="384"/>
    </location>
    <ligand>
        <name>[4Fe-4S] cluster</name>
        <dbReference type="ChEBI" id="CHEBI:49883"/>
        <label>2</label>
    </ligand>
</feature>
<evidence type="ECO:0000256" key="3">
    <source>
        <dbReference type="ARBA" id="ARBA00022723"/>
    </source>
</evidence>
<keyword evidence="8" id="KW-0997">Cell inner membrane</keyword>
<comment type="function">
    <text evidence="8">Part of a membrane-bound complex that couples electron transfer with translocation of ions across the membrane.</text>
</comment>
<feature type="domain" description="4Fe-4S ferredoxin-type" evidence="10">
    <location>
        <begin position="401"/>
        <end position="433"/>
    </location>
</feature>
<dbReference type="OrthoDB" id="9767754at2"/>
<dbReference type="InterPro" id="IPR019554">
    <property type="entry name" value="Soluble_ligand-bd"/>
</dbReference>
<comment type="subcellular location">
    <subcellularLocation>
        <location evidence="8">Cell inner membrane</location>
        <topology evidence="8">Peripheral membrane protein</topology>
    </subcellularLocation>
</comment>
<evidence type="ECO:0000256" key="2">
    <source>
        <dbReference type="ARBA" id="ARBA00022485"/>
    </source>
</evidence>
<feature type="binding site" evidence="8">
    <location>
        <position position="377"/>
    </location>
    <ligand>
        <name>[4Fe-4S] cluster</name>
        <dbReference type="ChEBI" id="CHEBI:49883"/>
        <label>1</label>
    </ligand>
</feature>
<evidence type="ECO:0000256" key="4">
    <source>
        <dbReference type="ARBA" id="ARBA00022737"/>
    </source>
</evidence>
<feature type="binding site" evidence="8">
    <location>
        <position position="416"/>
    </location>
    <ligand>
        <name>[4Fe-4S] cluster</name>
        <dbReference type="ChEBI" id="CHEBI:49883"/>
        <label>2</label>
    </ligand>
</feature>
<comment type="subunit">
    <text evidence="8">The complex is composed of six subunits: RnfA, RnfB, RnfC, RnfD, RnfE and RnfG.</text>
</comment>
<dbReference type="InterPro" id="IPR011538">
    <property type="entry name" value="Nuo51_FMN-bd"/>
</dbReference>
<feature type="binding site" evidence="8">
    <location>
        <position position="374"/>
    </location>
    <ligand>
        <name>[4Fe-4S] cluster</name>
        <dbReference type="ChEBI" id="CHEBI:49883"/>
        <label>1</label>
    </ligand>
</feature>
<evidence type="ECO:0000313" key="11">
    <source>
        <dbReference type="EMBL" id="QFY42808.1"/>
    </source>
</evidence>
<feature type="compositionally biased region" description="Basic and acidic residues" evidence="9">
    <location>
        <begin position="460"/>
        <end position="486"/>
    </location>
</feature>
<dbReference type="InterPro" id="IPR010208">
    <property type="entry name" value="Ion_transpt_RnfC/RsxC"/>
</dbReference>
<dbReference type="Pfam" id="PF10531">
    <property type="entry name" value="SLBB"/>
    <property type="match status" value="1"/>
</dbReference>
<accession>A0A5Q0BL09</accession>
<feature type="domain" description="4Fe-4S ferredoxin-type" evidence="10">
    <location>
        <begin position="363"/>
        <end position="394"/>
    </location>
</feature>
<evidence type="ECO:0000256" key="1">
    <source>
        <dbReference type="ARBA" id="ARBA00022448"/>
    </source>
</evidence>
<evidence type="ECO:0000256" key="6">
    <source>
        <dbReference type="ARBA" id="ARBA00023004"/>
    </source>
</evidence>
<dbReference type="SUPFAM" id="SSF46548">
    <property type="entry name" value="alpha-helical ferredoxin"/>
    <property type="match status" value="1"/>
</dbReference>
<dbReference type="Gene3D" id="3.30.70.20">
    <property type="match status" value="1"/>
</dbReference>
<dbReference type="InterPro" id="IPR026902">
    <property type="entry name" value="RnfC_N"/>
</dbReference>
<dbReference type="NCBIfam" id="NF003454">
    <property type="entry name" value="PRK05035.1"/>
    <property type="match status" value="1"/>
</dbReference>
<dbReference type="InterPro" id="IPR037225">
    <property type="entry name" value="Nuo51_FMN-bd_sf"/>
</dbReference>
<dbReference type="Proteomes" id="UP000325755">
    <property type="component" value="Chromosome"/>
</dbReference>
<dbReference type="Gene3D" id="3.40.50.11540">
    <property type="entry name" value="NADH-ubiquinone oxidoreductase 51kDa subunit"/>
    <property type="match status" value="1"/>
</dbReference>
<dbReference type="PROSITE" id="PS51379">
    <property type="entry name" value="4FE4S_FER_2"/>
    <property type="match status" value="2"/>
</dbReference>
<keyword evidence="8" id="KW-1003">Cell membrane</keyword>
<evidence type="ECO:0000259" key="10">
    <source>
        <dbReference type="PROSITE" id="PS51379"/>
    </source>
</evidence>
<evidence type="ECO:0000256" key="5">
    <source>
        <dbReference type="ARBA" id="ARBA00022982"/>
    </source>
</evidence>
<dbReference type="SUPFAM" id="SSF142019">
    <property type="entry name" value="Nqo1 FMN-binding domain-like"/>
    <property type="match status" value="1"/>
</dbReference>
<keyword evidence="7 8" id="KW-0411">Iron-sulfur</keyword>
<feature type="region of interest" description="Disordered" evidence="9">
    <location>
        <begin position="460"/>
        <end position="494"/>
    </location>
</feature>
<dbReference type="GO" id="GO:0022900">
    <property type="term" value="P:electron transport chain"/>
    <property type="evidence" value="ECO:0007669"/>
    <property type="project" value="UniProtKB-UniRule"/>
</dbReference>
<keyword evidence="3 8" id="KW-0479">Metal-binding</keyword>
<dbReference type="Pfam" id="PF01512">
    <property type="entry name" value="Complex1_51K"/>
    <property type="match status" value="1"/>
</dbReference>
<sequence>MTTSYFTGGLHLDTHKTESSGVAPLVASIPETLIFPLFMRNGQDAQAVVEAGQHVLKGQILARDPENLTPPVHASSSGIIAAIETRALPHPSGLSGRCIVLNTDGLDQAREASSIGENYSDYPLETLLRHIHEAGIVGMGGAGFPTDIKLRGGGACAIDTLILNGAECEPYITCDDMLMRYHPEEVLGGARILMHILGLSGNCLLGIENDMPEAIASLEHTLQSETYSGIAIAPLAAIYPTGGEKQLIKALTGREVPSGGIPANVGVVCQNVATAAAIYRAIVHGEVLTSRIVTVTGVGVSQPANLVVRIGTPISDLVKQCGGYTQRAERLILGGPMMGWALPSDELPITRSANCVLVQDMATIPHHNASALPCIRCGECAQACPVSLLPQQMHWYCRSENLPRIEEYRVMDCIECGCCNYVCPSHIPLVQYFRAAKSLLFTQAKERSKAEHARIRFEARQARQQHEKRLREESTRRKREMLEKANKSQPEASS</sequence>
<dbReference type="GO" id="GO:0005886">
    <property type="term" value="C:plasma membrane"/>
    <property type="evidence" value="ECO:0007669"/>
    <property type="project" value="UniProtKB-SubCell"/>
</dbReference>
<dbReference type="InterPro" id="IPR017896">
    <property type="entry name" value="4Fe4S_Fe-S-bd"/>
</dbReference>
<dbReference type="EC" id="7.-.-.-" evidence="8"/>
<dbReference type="PANTHER" id="PTHR43034:SF2">
    <property type="entry name" value="ION-TRANSLOCATING OXIDOREDUCTASE COMPLEX SUBUNIT C"/>
    <property type="match status" value="1"/>
</dbReference>
<dbReference type="Pfam" id="PF13375">
    <property type="entry name" value="RnfC_N"/>
    <property type="match status" value="1"/>
</dbReference>